<organism evidence="3 4">
    <name type="scientific">Lichtheimia corymbifera JMRC:FSU:9682</name>
    <dbReference type="NCBI Taxonomy" id="1263082"/>
    <lineage>
        <taxon>Eukaryota</taxon>
        <taxon>Fungi</taxon>
        <taxon>Fungi incertae sedis</taxon>
        <taxon>Mucoromycota</taxon>
        <taxon>Mucoromycotina</taxon>
        <taxon>Mucoromycetes</taxon>
        <taxon>Mucorales</taxon>
        <taxon>Lichtheimiaceae</taxon>
        <taxon>Lichtheimia</taxon>
    </lineage>
</organism>
<evidence type="ECO:0000313" key="4">
    <source>
        <dbReference type="Proteomes" id="UP000027586"/>
    </source>
</evidence>
<sequence length="617" mass="68505">MRSIFCLLVSLLLCHLVSAGDVQYSVIAFPQGSQSVGVSVDGKIHPLDRSKQSPNLFTGAAPSPSNTYQYVLIDGQQNKPESSQRKMKEGTVGTGNEFYGRSQTIYDVPALPQAFNPIYPTLFTNMNRSNEVATIILQTSNTTGLSTMLKNPKGDLKDVPIDHMTYIASNEVHTFTGVGFSTSGQSSKEFAKQSYKLKLNKFSPKGSPKELLFGRTTLKLRAEATDMTMVREKLMLDCLAAAGGATLSGSFVRLYINDQPFGLYLLTDDASTHLIDNILHGGDWKSTATGETVKGNSMNEQQEGNLEYKGDDLALYPEDTYKLEDKGEDKSIHKNNSLVPLIGFMRDLAALNPQSSEQDWNKLMIPKHTLIHLALNFLSASWDGLWYQASNYYINQDLKTHQWAIITYDFDETFGNNLENMNLMTVPYQNYARPNSSRPLVEKLLGSPHYKAEFETVLKTIVKRFFKPSVMEARLKAWVSMLKEDIAWDRSLQPHSPGKPDGWVAQDFESGMFKTTKDQVGLLEYITKRSEAVCKQLQFDDKDDVPPLPAYTEGRYMDANGNISDRPNVGNNRGAIAPNGDTSAASESIATPLLSLSSMMTYLTPAASLVFIISSLL</sequence>
<protein>
    <recommendedName>
        <fullName evidence="5">Spore coat protein coth</fullName>
    </recommendedName>
</protein>
<keyword evidence="4" id="KW-1185">Reference proteome</keyword>
<evidence type="ECO:0000256" key="2">
    <source>
        <dbReference type="SAM" id="SignalP"/>
    </source>
</evidence>
<evidence type="ECO:0000256" key="1">
    <source>
        <dbReference type="SAM" id="MobiDB-lite"/>
    </source>
</evidence>
<dbReference type="Proteomes" id="UP000027586">
    <property type="component" value="Unassembled WGS sequence"/>
</dbReference>
<dbReference type="OrthoDB" id="10267127at2759"/>
<evidence type="ECO:0000313" key="3">
    <source>
        <dbReference type="EMBL" id="CDH53665.1"/>
    </source>
</evidence>
<proteinExistence type="predicted"/>
<feature type="region of interest" description="Disordered" evidence="1">
    <location>
        <begin position="561"/>
        <end position="584"/>
    </location>
</feature>
<reference evidence="3" key="1">
    <citation type="submission" date="2013-08" db="EMBL/GenBank/DDBJ databases">
        <title>Gene expansion shapes genome architecture in the human pathogen Lichtheimia corymbifera: an evolutionary genomics analysis in the ancient terrestrial Mucorales (Mucoromycotina).</title>
        <authorList>
            <person name="Schwartze V.U."/>
            <person name="Winter S."/>
            <person name="Shelest E."/>
            <person name="Marcet-Houben M."/>
            <person name="Horn F."/>
            <person name="Wehner S."/>
            <person name="Hoffmann K."/>
            <person name="Riege K."/>
            <person name="Sammeth M."/>
            <person name="Nowrousian M."/>
            <person name="Valiante V."/>
            <person name="Linde J."/>
            <person name="Jacobsen I.D."/>
            <person name="Marz M."/>
            <person name="Brakhage A.A."/>
            <person name="Gabaldon T."/>
            <person name="Bocker S."/>
            <person name="Voigt K."/>
        </authorList>
    </citation>
    <scope>NUCLEOTIDE SEQUENCE [LARGE SCALE GENOMIC DNA]</scope>
    <source>
        <strain evidence="3">FSU 9682</strain>
    </source>
</reference>
<feature type="chain" id="PRO_5001655226" description="Spore coat protein coth" evidence="2">
    <location>
        <begin position="20"/>
        <end position="617"/>
    </location>
</feature>
<dbReference type="InterPro" id="IPR014867">
    <property type="entry name" value="Spore_coat_CotH_CotH2/3/7"/>
</dbReference>
<dbReference type="EMBL" id="CBTN010000018">
    <property type="protein sequence ID" value="CDH53665.1"/>
    <property type="molecule type" value="Genomic_DNA"/>
</dbReference>
<evidence type="ECO:0008006" key="5">
    <source>
        <dbReference type="Google" id="ProtNLM"/>
    </source>
</evidence>
<dbReference type="PANTHER" id="PTHR40050">
    <property type="entry name" value="INNER SPORE COAT PROTEIN H"/>
    <property type="match status" value="1"/>
</dbReference>
<accession>A0A068RVB4</accession>
<feature type="signal peptide" evidence="2">
    <location>
        <begin position="1"/>
        <end position="19"/>
    </location>
</feature>
<dbReference type="STRING" id="1263082.A0A068RVB4"/>
<dbReference type="AlphaFoldDB" id="A0A068RVB4"/>
<dbReference type="VEuPathDB" id="FungiDB:LCOR_04999.1"/>
<comment type="caution">
    <text evidence="3">The sequence shown here is derived from an EMBL/GenBank/DDBJ whole genome shotgun (WGS) entry which is preliminary data.</text>
</comment>
<name>A0A068RVB4_9FUNG</name>
<keyword evidence="2" id="KW-0732">Signal</keyword>
<gene>
    <name evidence="3" type="ORF">LCOR_04999.1</name>
</gene>
<dbReference type="PANTHER" id="PTHR40050:SF1">
    <property type="entry name" value="INNER SPORE COAT PROTEIN H"/>
    <property type="match status" value="1"/>
</dbReference>
<dbReference type="Pfam" id="PF08757">
    <property type="entry name" value="CotH"/>
    <property type="match status" value="1"/>
</dbReference>
<feature type="compositionally biased region" description="Polar residues" evidence="1">
    <location>
        <begin position="561"/>
        <end position="571"/>
    </location>
</feature>